<comment type="caution">
    <text evidence="5">The sequence shown here is derived from an EMBL/GenBank/DDBJ whole genome shotgun (WGS) entry which is preliminary data.</text>
</comment>
<comment type="similarity">
    <text evidence="1">Belongs to the ATP-dependent AMP-binding enzyme family.</text>
</comment>
<dbReference type="Pfam" id="PF00501">
    <property type="entry name" value="AMP-binding"/>
    <property type="match status" value="1"/>
</dbReference>
<evidence type="ECO:0000313" key="6">
    <source>
        <dbReference type="Proteomes" id="UP001596337"/>
    </source>
</evidence>
<feature type="domain" description="AMP-dependent synthetase/ligase" evidence="3">
    <location>
        <begin position="14"/>
        <end position="375"/>
    </location>
</feature>
<dbReference type="Pfam" id="PF13193">
    <property type="entry name" value="AMP-binding_C"/>
    <property type="match status" value="1"/>
</dbReference>
<gene>
    <name evidence="5" type="ORF">ACFQGD_30680</name>
</gene>
<evidence type="ECO:0000256" key="2">
    <source>
        <dbReference type="ARBA" id="ARBA00022598"/>
    </source>
</evidence>
<dbReference type="EMBL" id="JBHSXX010000001">
    <property type="protein sequence ID" value="MFC6871497.1"/>
    <property type="molecule type" value="Genomic_DNA"/>
</dbReference>
<dbReference type="InterPro" id="IPR025110">
    <property type="entry name" value="AMP-bd_C"/>
</dbReference>
<feature type="domain" description="AMP-binding enzyme C-terminal" evidence="4">
    <location>
        <begin position="423"/>
        <end position="498"/>
    </location>
</feature>
<dbReference type="InterPro" id="IPR042099">
    <property type="entry name" value="ANL_N_sf"/>
</dbReference>
<dbReference type="Gene3D" id="3.30.300.30">
    <property type="match status" value="1"/>
</dbReference>
<sequence>MAADANVADLAASAAANWPDVTAFVESSSELRLSWRHVDKAVNAIAATLRESGVAPGDRVVVRLPTSAAYAVAVFGVLRAGGIAVPSSPQSPVAELRGLLAHSGANVVITAAGDVEWPGKSGTVLPPPDLDVSGDSVDPVEPVTSGEDIAMLCYTTSAKGSPRGVMLSHRALLANVEQVGRLRPAPVAHGDRVLVAIPLFHVYGFGLGLLQVAARGATAVLAERFDAATALADCRRHEITIVAGVPTMFREFAEHPSAELSSGLASVRLLTSGAAPLHPKVLAAIEEATGLGVYEGYGLTETAPVLTSTIVTGYPKPGSVGRAIPGVELRLIGNDGAEVGAPVPLDENDPDDLLEEDDVTGLVTVRGDNLFSGYWPDGQGGPDEDGWFQTNDVGYLDTDGDLHLVDRVNDLIIVNGFNVYPHEVEDVIAELPGVAEVAAVGVVDERSGEAVKAVVVVAPSAALSEQQVIDHCTKQLARYKVPSFVEFADDLPHTALGKLSRTPLR</sequence>
<dbReference type="PANTHER" id="PTHR43201:SF5">
    <property type="entry name" value="MEDIUM-CHAIN ACYL-COA LIGASE ACSF2, MITOCHONDRIAL"/>
    <property type="match status" value="1"/>
</dbReference>
<reference evidence="6" key="1">
    <citation type="journal article" date="2019" name="Int. J. Syst. Evol. Microbiol.">
        <title>The Global Catalogue of Microorganisms (GCM) 10K type strain sequencing project: providing services to taxonomists for standard genome sequencing and annotation.</title>
        <authorList>
            <consortium name="The Broad Institute Genomics Platform"/>
            <consortium name="The Broad Institute Genome Sequencing Center for Infectious Disease"/>
            <person name="Wu L."/>
            <person name="Ma J."/>
        </authorList>
    </citation>
    <scope>NUCLEOTIDE SEQUENCE [LARGE SCALE GENOMIC DNA]</scope>
    <source>
        <strain evidence="6">KCTC 32255</strain>
    </source>
</reference>
<keyword evidence="6" id="KW-1185">Reference proteome</keyword>
<name>A0ABW2C887_9PSEU</name>
<dbReference type="RefSeq" id="WP_345391180.1">
    <property type="nucleotide sequence ID" value="NZ_BAABLA010000007.1"/>
</dbReference>
<keyword evidence="2" id="KW-0436">Ligase</keyword>
<dbReference type="SUPFAM" id="SSF56801">
    <property type="entry name" value="Acetyl-CoA synthetase-like"/>
    <property type="match status" value="1"/>
</dbReference>
<protein>
    <submittedName>
        <fullName evidence="5">AMP-binding protein</fullName>
    </submittedName>
</protein>
<evidence type="ECO:0000259" key="4">
    <source>
        <dbReference type="Pfam" id="PF13193"/>
    </source>
</evidence>
<dbReference type="InterPro" id="IPR000873">
    <property type="entry name" value="AMP-dep_synth/lig_dom"/>
</dbReference>
<evidence type="ECO:0000259" key="3">
    <source>
        <dbReference type="Pfam" id="PF00501"/>
    </source>
</evidence>
<evidence type="ECO:0000313" key="5">
    <source>
        <dbReference type="EMBL" id="MFC6871497.1"/>
    </source>
</evidence>
<dbReference type="PANTHER" id="PTHR43201">
    <property type="entry name" value="ACYL-COA SYNTHETASE"/>
    <property type="match status" value="1"/>
</dbReference>
<dbReference type="Gene3D" id="3.40.50.12780">
    <property type="entry name" value="N-terminal domain of ligase-like"/>
    <property type="match status" value="1"/>
</dbReference>
<evidence type="ECO:0000256" key="1">
    <source>
        <dbReference type="ARBA" id="ARBA00006432"/>
    </source>
</evidence>
<accession>A0ABW2C887</accession>
<dbReference type="InterPro" id="IPR045851">
    <property type="entry name" value="AMP-bd_C_sf"/>
</dbReference>
<dbReference type="Proteomes" id="UP001596337">
    <property type="component" value="Unassembled WGS sequence"/>
</dbReference>
<proteinExistence type="inferred from homology"/>
<organism evidence="5 6">
    <name type="scientific">Haloechinothrix salitolerans</name>
    <dbReference type="NCBI Taxonomy" id="926830"/>
    <lineage>
        <taxon>Bacteria</taxon>
        <taxon>Bacillati</taxon>
        <taxon>Actinomycetota</taxon>
        <taxon>Actinomycetes</taxon>
        <taxon>Pseudonocardiales</taxon>
        <taxon>Pseudonocardiaceae</taxon>
        <taxon>Haloechinothrix</taxon>
    </lineage>
</organism>